<name>A0A1G6GN04_9BACI</name>
<feature type="transmembrane region" description="Helical" evidence="8">
    <location>
        <begin position="156"/>
        <end position="177"/>
    </location>
</feature>
<dbReference type="STRING" id="1612202.SAMN05421734_101227"/>
<keyword evidence="6 8" id="KW-0472">Membrane</keyword>
<dbReference type="RefSeq" id="WP_090792024.1">
    <property type="nucleotide sequence ID" value="NZ_FMYI01000001.1"/>
</dbReference>
<evidence type="ECO:0000256" key="1">
    <source>
        <dbReference type="ARBA" id="ARBA00004651"/>
    </source>
</evidence>
<comment type="similarity">
    <text evidence="2">Belongs to the UPF0073 (Hly-III) family.</text>
</comment>
<evidence type="ECO:0000256" key="8">
    <source>
        <dbReference type="SAM" id="Phobius"/>
    </source>
</evidence>
<dbReference type="GO" id="GO:0005886">
    <property type="term" value="C:plasma membrane"/>
    <property type="evidence" value="ECO:0007669"/>
    <property type="project" value="UniProtKB-SubCell"/>
</dbReference>
<evidence type="ECO:0000256" key="3">
    <source>
        <dbReference type="ARBA" id="ARBA00022475"/>
    </source>
</evidence>
<dbReference type="PANTHER" id="PTHR20855:SF3">
    <property type="entry name" value="LD03007P"/>
    <property type="match status" value="1"/>
</dbReference>
<organism evidence="9 10">
    <name type="scientific">Pelagirhabdus alkalitolerans</name>
    <dbReference type="NCBI Taxonomy" id="1612202"/>
    <lineage>
        <taxon>Bacteria</taxon>
        <taxon>Bacillati</taxon>
        <taxon>Bacillota</taxon>
        <taxon>Bacilli</taxon>
        <taxon>Bacillales</taxon>
        <taxon>Bacillaceae</taxon>
        <taxon>Pelagirhabdus</taxon>
    </lineage>
</organism>
<feature type="transmembrane region" description="Helical" evidence="8">
    <location>
        <begin position="189"/>
        <end position="212"/>
    </location>
</feature>
<dbReference type="GO" id="GO:0140911">
    <property type="term" value="F:pore-forming activity"/>
    <property type="evidence" value="ECO:0007669"/>
    <property type="project" value="InterPro"/>
</dbReference>
<dbReference type="EMBL" id="FMYI01000001">
    <property type="protein sequence ID" value="SDB82566.1"/>
    <property type="molecule type" value="Genomic_DNA"/>
</dbReference>
<proteinExistence type="inferred from homology"/>
<dbReference type="OrthoDB" id="9813689at2"/>
<dbReference type="Proteomes" id="UP000242949">
    <property type="component" value="Unassembled WGS sequence"/>
</dbReference>
<accession>A0A1G6GN04</accession>
<feature type="transmembrane region" description="Helical" evidence="8">
    <location>
        <begin position="12"/>
        <end position="30"/>
    </location>
</feature>
<feature type="binding site" evidence="7">
    <location>
        <position position="61"/>
    </location>
    <ligand>
        <name>Zn(2+)</name>
        <dbReference type="ChEBI" id="CHEBI:29105"/>
    </ligand>
</feature>
<evidence type="ECO:0000256" key="4">
    <source>
        <dbReference type="ARBA" id="ARBA00022692"/>
    </source>
</evidence>
<dbReference type="NCBIfam" id="TIGR01065">
    <property type="entry name" value="hlyIII"/>
    <property type="match status" value="1"/>
</dbReference>
<keyword evidence="5 8" id="KW-1133">Transmembrane helix</keyword>
<dbReference type="Pfam" id="PF03006">
    <property type="entry name" value="HlyIII"/>
    <property type="match status" value="1"/>
</dbReference>
<evidence type="ECO:0000256" key="6">
    <source>
        <dbReference type="ARBA" id="ARBA00023136"/>
    </source>
</evidence>
<keyword evidence="4 8" id="KW-0812">Transmembrane</keyword>
<keyword evidence="10" id="KW-1185">Reference proteome</keyword>
<feature type="binding site" evidence="7">
    <location>
        <position position="194"/>
    </location>
    <ligand>
        <name>Zn(2+)</name>
        <dbReference type="ChEBI" id="CHEBI:29105"/>
    </ligand>
</feature>
<keyword evidence="3" id="KW-1003">Cell membrane</keyword>
<evidence type="ECO:0000313" key="10">
    <source>
        <dbReference type="Proteomes" id="UP000242949"/>
    </source>
</evidence>
<evidence type="ECO:0000313" key="9">
    <source>
        <dbReference type="EMBL" id="SDB82566.1"/>
    </source>
</evidence>
<dbReference type="GO" id="GO:0046872">
    <property type="term" value="F:metal ion binding"/>
    <property type="evidence" value="ECO:0007669"/>
    <property type="project" value="UniProtKB-KW"/>
</dbReference>
<evidence type="ECO:0000256" key="2">
    <source>
        <dbReference type="ARBA" id="ARBA00008488"/>
    </source>
</evidence>
<keyword evidence="7" id="KW-0862">Zinc</keyword>
<dbReference type="PANTHER" id="PTHR20855">
    <property type="entry name" value="ADIPOR/PROGESTIN RECEPTOR-RELATED"/>
    <property type="match status" value="1"/>
</dbReference>
<evidence type="ECO:0000256" key="7">
    <source>
        <dbReference type="PIRSR" id="PIRSR604254-1"/>
    </source>
</evidence>
<feature type="transmembrane region" description="Helical" evidence="8">
    <location>
        <begin position="103"/>
        <end position="122"/>
    </location>
</feature>
<dbReference type="AlphaFoldDB" id="A0A1G6GN04"/>
<feature type="transmembrane region" description="Helical" evidence="8">
    <location>
        <begin position="129"/>
        <end position="150"/>
    </location>
</feature>
<reference evidence="10" key="1">
    <citation type="submission" date="2016-09" db="EMBL/GenBank/DDBJ databases">
        <authorList>
            <person name="Varghese N."/>
            <person name="Submissions S."/>
        </authorList>
    </citation>
    <scope>NUCLEOTIDE SEQUENCE [LARGE SCALE GENOMIC DNA]</scope>
    <source>
        <strain evidence="10">S5</strain>
    </source>
</reference>
<feature type="transmembrane region" description="Helical" evidence="8">
    <location>
        <begin position="36"/>
        <end position="57"/>
    </location>
</feature>
<feature type="binding site" evidence="7">
    <location>
        <position position="190"/>
    </location>
    <ligand>
        <name>Zn(2+)</name>
        <dbReference type="ChEBI" id="CHEBI:29105"/>
    </ligand>
</feature>
<gene>
    <name evidence="9" type="ORF">SAMN05421734_101227</name>
</gene>
<protein>
    <submittedName>
        <fullName evidence="9">Hemolysin III</fullName>
    </submittedName>
</protein>
<evidence type="ECO:0000256" key="5">
    <source>
        <dbReference type="ARBA" id="ARBA00022989"/>
    </source>
</evidence>
<comment type="subcellular location">
    <subcellularLocation>
        <location evidence="1">Cell membrane</location>
        <topology evidence="1">Multi-pass membrane protein</topology>
    </subcellularLocation>
</comment>
<dbReference type="InterPro" id="IPR005744">
    <property type="entry name" value="Hy-lIII"/>
</dbReference>
<sequence length="213" mass="23944">MNKKLREPVNSLTHLFGAILSAFAMIAMIIETSDAGWIDTLSVIVFGLSLIALYSASATYHGINGSIDRILKWRRIDHAMIFVLIAGTYTPYCLIALSDERGLLLLTIIWSVAIAGLLFKFIWFHCPRFLSTLLYILMGWIIVFAAPSLLRQVELTGVLLLLFGGIVYTLGGVIYALKPKWLESQYLGFHEIFHLFILAGSLLHFLSIYIYVL</sequence>
<dbReference type="InterPro" id="IPR004254">
    <property type="entry name" value="AdipoR/HlyIII-related"/>
</dbReference>
<keyword evidence="7" id="KW-0479">Metal-binding</keyword>
<feature type="transmembrane region" description="Helical" evidence="8">
    <location>
        <begin position="78"/>
        <end position="97"/>
    </location>
</feature>